<dbReference type="RefSeq" id="WP_211875509.1">
    <property type="nucleotide sequence ID" value="NZ_JAAEDH010000020.1"/>
</dbReference>
<dbReference type="EMBL" id="JAAEDH010000020">
    <property type="protein sequence ID" value="MBR0656647.1"/>
    <property type="molecule type" value="Genomic_DNA"/>
</dbReference>
<name>A0AAF1JYE1_9PROT</name>
<reference evidence="1" key="1">
    <citation type="submission" date="2020-01" db="EMBL/GenBank/DDBJ databases">
        <authorList>
            <person name="Rat A."/>
        </authorList>
    </citation>
    <scope>NUCLEOTIDE SEQUENCE</scope>
    <source>
        <strain evidence="1">LMG 28251</strain>
    </source>
</reference>
<sequence length="199" mass="21411">MVTRYVSERELVYSPDELGFPSIMGCHGIVYATNAGLFGFHNYGGETPAQYNDRAAAFADFVTHHPAGPGVGTALFGACYLTQAGATVRAYGAGPRPKWIAELVAFAAALNFNGPIYGYDFGTFPGIGASAYSEFSRVNATCVIQAKTWTAVGATSAPNTDHVNIRYNPRLNVLENQARNTINFVPTAGMRTVYPQQLR</sequence>
<accession>A0AAF1JYE1</accession>
<protein>
    <submittedName>
        <fullName evidence="1">Uncharacterized protein</fullName>
    </submittedName>
</protein>
<gene>
    <name evidence="1" type="ORF">GXW79_16325</name>
</gene>
<evidence type="ECO:0000313" key="2">
    <source>
        <dbReference type="Proteomes" id="UP001196068"/>
    </source>
</evidence>
<dbReference type="Proteomes" id="UP001196068">
    <property type="component" value="Unassembled WGS sequence"/>
</dbReference>
<organism evidence="1 2">
    <name type="scientific">Plastoroseomonas arctica</name>
    <dbReference type="NCBI Taxonomy" id="1509237"/>
    <lineage>
        <taxon>Bacteria</taxon>
        <taxon>Pseudomonadati</taxon>
        <taxon>Pseudomonadota</taxon>
        <taxon>Alphaproteobacteria</taxon>
        <taxon>Acetobacterales</taxon>
        <taxon>Acetobacteraceae</taxon>
        <taxon>Plastoroseomonas</taxon>
    </lineage>
</organism>
<reference evidence="1" key="2">
    <citation type="journal article" date="2021" name="Syst. Appl. Microbiol.">
        <title>Roseomonas hellenica sp. nov., isolated from roots of wild-growing Alkanna tinctoria.</title>
        <authorList>
            <person name="Rat A."/>
            <person name="Naranjo H.D."/>
            <person name="Lebbe L."/>
            <person name="Cnockaert M."/>
            <person name="Krigas N."/>
            <person name="Grigoriadou K."/>
            <person name="Maloupa E."/>
            <person name="Willems A."/>
        </authorList>
    </citation>
    <scope>NUCLEOTIDE SEQUENCE</scope>
    <source>
        <strain evidence="1">LMG 28251</strain>
    </source>
</reference>
<proteinExistence type="predicted"/>
<keyword evidence="2" id="KW-1185">Reference proteome</keyword>
<comment type="caution">
    <text evidence="1">The sequence shown here is derived from an EMBL/GenBank/DDBJ whole genome shotgun (WGS) entry which is preliminary data.</text>
</comment>
<dbReference type="AlphaFoldDB" id="A0AAF1JYE1"/>
<evidence type="ECO:0000313" key="1">
    <source>
        <dbReference type="EMBL" id="MBR0656647.1"/>
    </source>
</evidence>